<comment type="caution">
    <text evidence="1">The sequence shown here is derived from an EMBL/GenBank/DDBJ whole genome shotgun (WGS) entry which is preliminary data.</text>
</comment>
<reference evidence="1" key="1">
    <citation type="submission" date="2021-03" db="EMBL/GenBank/DDBJ databases">
        <title>Fibrella sp. HMF5335 genome sequencing and assembly.</title>
        <authorList>
            <person name="Kang H."/>
            <person name="Kim H."/>
            <person name="Bae S."/>
            <person name="Joh K."/>
        </authorList>
    </citation>
    <scope>NUCLEOTIDE SEQUENCE</scope>
    <source>
        <strain evidence="1">HMF5335</strain>
    </source>
</reference>
<name>A0A939GJ81_9BACT</name>
<keyword evidence="2" id="KW-1185">Reference proteome</keyword>
<dbReference type="AlphaFoldDB" id="A0A939GJ81"/>
<dbReference type="EMBL" id="JAFMYV010000028">
    <property type="protein sequence ID" value="MBO0940084.1"/>
    <property type="molecule type" value="Genomic_DNA"/>
</dbReference>
<gene>
    <name evidence="1" type="ORF">J2I47_26300</name>
</gene>
<evidence type="ECO:0000313" key="2">
    <source>
        <dbReference type="Proteomes" id="UP000664034"/>
    </source>
</evidence>
<evidence type="ECO:0008006" key="3">
    <source>
        <dbReference type="Google" id="ProtNLM"/>
    </source>
</evidence>
<feature type="non-terminal residue" evidence="1">
    <location>
        <position position="1"/>
    </location>
</feature>
<dbReference type="Proteomes" id="UP000664034">
    <property type="component" value="Unassembled WGS sequence"/>
</dbReference>
<accession>A0A939GJ81</accession>
<evidence type="ECO:0000313" key="1">
    <source>
        <dbReference type="EMBL" id="MBO0940084.1"/>
    </source>
</evidence>
<sequence length="274" mass="27323">TNTYGCSAITSGTVTVNPAVTATVTQSQTICEGNTVTLTATGGTGYVWSTNATTASIPVSPTTTTTYSVTVTNADGCSAVASTRVTVNPTPVLSVNSATICIGQSTILSLSGCAGTVVWSTGTTGATLEISPLATATYSATCTLSTGCTATTTTTVTVLPTPSVASQDVVVTRATCNGATPNNDAKIALSNLQNTVRATISAADGSPAAGDVSVTASNGVITFSNLPNPGQRVTYTIRLFGPSGCTSDVMVMLNPAECACPAAKCVPIVVQKVR</sequence>
<protein>
    <recommendedName>
        <fullName evidence="3">Ig-like domain-containing protein</fullName>
    </recommendedName>
</protein>
<proteinExistence type="predicted"/>
<organism evidence="1 2">
    <name type="scientific">Fibrella rubiginis</name>
    <dbReference type="NCBI Taxonomy" id="2817060"/>
    <lineage>
        <taxon>Bacteria</taxon>
        <taxon>Pseudomonadati</taxon>
        <taxon>Bacteroidota</taxon>
        <taxon>Cytophagia</taxon>
        <taxon>Cytophagales</taxon>
        <taxon>Spirosomataceae</taxon>
        <taxon>Fibrella</taxon>
    </lineage>
</organism>